<dbReference type="HOGENOM" id="CLU_1516303_0_0_11"/>
<dbReference type="Proteomes" id="UP000013548">
    <property type="component" value="Chromosome"/>
</dbReference>
<protein>
    <submittedName>
        <fullName evidence="2">Putative metal cation transporting P-type ATPase CtpH</fullName>
    </submittedName>
</protein>
<evidence type="ECO:0000313" key="2">
    <source>
        <dbReference type="EMBL" id="AGL25892.1"/>
    </source>
</evidence>
<sequence>MGAGTRDAGMAATATLVATPKASRTTPEAFAAALGQGLADQHAVLPLRPESLRRLDRVDAIVIDPRVLCTDDLRVARIRGCGADELSTAWNRAQLVLTESGLRPGWHRVPGVSASGSDSAVEALFRPMQPQLPVVAEGKAPGRTWFRSMSTPWASCDRCSTTSGPSTTVPAGPSTKP</sequence>
<dbReference type="EMBL" id="CP005386">
    <property type="protein sequence ID" value="AGL25892.1"/>
    <property type="molecule type" value="Genomic_DNA"/>
</dbReference>
<organism evidence="2 3">
    <name type="scientific">Mycobacterium tuberculosis CAS/NITR204</name>
    <dbReference type="NCBI Taxonomy" id="1310114"/>
    <lineage>
        <taxon>Bacteria</taxon>
        <taxon>Bacillati</taxon>
        <taxon>Actinomycetota</taxon>
        <taxon>Actinomycetes</taxon>
        <taxon>Mycobacteriales</taxon>
        <taxon>Mycobacteriaceae</taxon>
        <taxon>Mycobacterium</taxon>
        <taxon>Mycobacterium tuberculosis complex</taxon>
    </lineage>
</organism>
<proteinExistence type="predicted"/>
<accession>R4MEJ6</accession>
<reference evidence="2 3" key="1">
    <citation type="journal article" date="2013" name="Genome Announc.">
        <title>Whole-Genome Sequences of Four Clinical Isolates of Mycobacterium tuberculosis from Tamil Nadu, South India.</title>
        <authorList>
            <person name="Narayanan S."/>
            <person name="Deshpande U."/>
        </authorList>
    </citation>
    <scope>NUCLEOTIDE SEQUENCE [LARGE SCALE GENOMIC DNA]</scope>
    <source>
        <strain evidence="2 3">CAS/NITR204</strain>
    </source>
</reference>
<dbReference type="KEGG" id="mtuc:J113_03040"/>
<dbReference type="BioCyc" id="MTUB1310114:G13A2-438-MONOMER"/>
<evidence type="ECO:0000256" key="1">
    <source>
        <dbReference type="SAM" id="MobiDB-lite"/>
    </source>
</evidence>
<feature type="compositionally biased region" description="Polar residues" evidence="1">
    <location>
        <begin position="157"/>
        <end position="169"/>
    </location>
</feature>
<gene>
    <name evidence="2" type="ORF">J113_03040</name>
</gene>
<dbReference type="PATRIC" id="fig|1310114.3.peg.632"/>
<name>R4MEJ6_MYCTX</name>
<feature type="region of interest" description="Disordered" evidence="1">
    <location>
        <begin position="157"/>
        <end position="177"/>
    </location>
</feature>
<evidence type="ECO:0000313" key="3">
    <source>
        <dbReference type="Proteomes" id="UP000013548"/>
    </source>
</evidence>
<dbReference type="AlphaFoldDB" id="R4MEJ6"/>